<name>A0AAV4QBJ5_CAEEX</name>
<dbReference type="AlphaFoldDB" id="A0AAV4QBJ5"/>
<comment type="caution">
    <text evidence="1">The sequence shown here is derived from an EMBL/GenBank/DDBJ whole genome shotgun (WGS) entry which is preliminary data.</text>
</comment>
<reference evidence="1 2" key="1">
    <citation type="submission" date="2021-06" db="EMBL/GenBank/DDBJ databases">
        <title>Caerostris extrusa draft genome.</title>
        <authorList>
            <person name="Kono N."/>
            <person name="Arakawa K."/>
        </authorList>
    </citation>
    <scope>NUCLEOTIDE SEQUENCE [LARGE SCALE GENOMIC DNA]</scope>
</reference>
<dbReference type="Proteomes" id="UP001054945">
    <property type="component" value="Unassembled WGS sequence"/>
</dbReference>
<evidence type="ECO:0000313" key="1">
    <source>
        <dbReference type="EMBL" id="GIY06074.1"/>
    </source>
</evidence>
<dbReference type="EMBL" id="BPLR01005923">
    <property type="protein sequence ID" value="GIY06074.1"/>
    <property type="molecule type" value="Genomic_DNA"/>
</dbReference>
<accession>A0AAV4QBJ5</accession>
<protein>
    <submittedName>
        <fullName evidence="1">Uncharacterized protein</fullName>
    </submittedName>
</protein>
<sequence length="104" mass="12067">MEFFHSPSKRTPLSDPLPHQQVNGIDWGLRERLSPPAHFPFSNQEDLRTWFFPPNATLINGSIFHVAFQNECPPSNCNRLPNREIGSLLLWLQRINNEQKMSRG</sequence>
<organism evidence="1 2">
    <name type="scientific">Caerostris extrusa</name>
    <name type="common">Bark spider</name>
    <name type="synonym">Caerostris bankana</name>
    <dbReference type="NCBI Taxonomy" id="172846"/>
    <lineage>
        <taxon>Eukaryota</taxon>
        <taxon>Metazoa</taxon>
        <taxon>Ecdysozoa</taxon>
        <taxon>Arthropoda</taxon>
        <taxon>Chelicerata</taxon>
        <taxon>Arachnida</taxon>
        <taxon>Araneae</taxon>
        <taxon>Araneomorphae</taxon>
        <taxon>Entelegynae</taxon>
        <taxon>Araneoidea</taxon>
        <taxon>Araneidae</taxon>
        <taxon>Caerostris</taxon>
    </lineage>
</organism>
<proteinExistence type="predicted"/>
<evidence type="ECO:0000313" key="2">
    <source>
        <dbReference type="Proteomes" id="UP001054945"/>
    </source>
</evidence>
<gene>
    <name evidence="1" type="ORF">CEXT_155911</name>
</gene>
<keyword evidence="2" id="KW-1185">Reference proteome</keyword>